<dbReference type="Proteomes" id="UP000253562">
    <property type="component" value="Unassembled WGS sequence"/>
</dbReference>
<name>A0A368KTD7_9BACT</name>
<accession>A0A368KTD7</accession>
<evidence type="ECO:0000259" key="2">
    <source>
        <dbReference type="Pfam" id="PF07596"/>
    </source>
</evidence>
<comment type="caution">
    <text evidence="3">The sequence shown here is derived from an EMBL/GenBank/DDBJ whole genome shotgun (WGS) entry which is preliminary data.</text>
</comment>
<keyword evidence="1" id="KW-0472">Membrane</keyword>
<organism evidence="3 4">
    <name type="scientific">Bremerella cremea</name>
    <dbReference type="NCBI Taxonomy" id="1031537"/>
    <lineage>
        <taxon>Bacteria</taxon>
        <taxon>Pseudomonadati</taxon>
        <taxon>Planctomycetota</taxon>
        <taxon>Planctomycetia</taxon>
        <taxon>Pirellulales</taxon>
        <taxon>Pirellulaceae</taxon>
        <taxon>Bremerella</taxon>
    </lineage>
</organism>
<dbReference type="PANTHER" id="PTHR30093">
    <property type="entry name" value="GENERAL SECRETION PATHWAY PROTEIN G"/>
    <property type="match status" value="1"/>
</dbReference>
<sequence>MPSSCLIRRARGFTLVELLVVIAIIGVLISLLLPAVQQAREAARRMQCSNNLKQIGLALHNYHDTYRCFPAAFYRSDNPKLSSRYGPGWGWGTMILPQLEQNSRFDNLPVSTANASDAASILQYSQPFIPAFRCPSAPGGNLNESLPSSSSYPAHGISTYKAVFGTRNMQSTYSDDGDCTFVAGSCPGNYENGFFGPNSKVKLRDITDGTTNTCMIGETPYGITGRKRDDKLVDYRASVWIGLTNNGSSSAGSPSVYHMMSTLRGVQANGYKSQLYLINGVSIYAFGSHHPGGAMFAMGDASVRFITETTEHSIVNNLGQRNDGNVLGEF</sequence>
<dbReference type="Pfam" id="PF07963">
    <property type="entry name" value="N_methyl"/>
    <property type="match status" value="1"/>
</dbReference>
<dbReference type="AlphaFoldDB" id="A0A368KTD7"/>
<evidence type="ECO:0000313" key="4">
    <source>
        <dbReference type="Proteomes" id="UP000253562"/>
    </source>
</evidence>
<dbReference type="OrthoDB" id="210622at2"/>
<dbReference type="InterPro" id="IPR027558">
    <property type="entry name" value="Pre_pil_HX9DG_C"/>
</dbReference>
<feature type="transmembrane region" description="Helical" evidence="1">
    <location>
        <begin position="12"/>
        <end position="36"/>
    </location>
</feature>
<feature type="domain" description="DUF1559" evidence="2">
    <location>
        <begin position="37"/>
        <end position="311"/>
    </location>
</feature>
<dbReference type="SUPFAM" id="SSF54523">
    <property type="entry name" value="Pili subunits"/>
    <property type="match status" value="1"/>
</dbReference>
<protein>
    <submittedName>
        <fullName evidence="3">DUF1559 domain-containing protein</fullName>
    </submittedName>
</protein>
<dbReference type="RefSeq" id="WP_114369086.1">
    <property type="nucleotide sequence ID" value="NZ_QPEX01000024.1"/>
</dbReference>
<reference evidence="3 4" key="1">
    <citation type="submission" date="2018-07" db="EMBL/GenBank/DDBJ databases">
        <title>Comparative genomes isolates from brazilian mangrove.</title>
        <authorList>
            <person name="De Araujo J.E."/>
            <person name="Taketani R.G."/>
            <person name="Silva M.C.P."/>
            <person name="Lourenco M.V."/>
            <person name="Oliveira V.M."/>
            <person name="Andreote F.D."/>
        </authorList>
    </citation>
    <scope>NUCLEOTIDE SEQUENCE [LARGE SCALE GENOMIC DNA]</scope>
    <source>
        <strain evidence="3 4">HEX PRIS-MGV</strain>
    </source>
</reference>
<dbReference type="Pfam" id="PF07596">
    <property type="entry name" value="SBP_bac_10"/>
    <property type="match status" value="1"/>
</dbReference>
<dbReference type="PANTHER" id="PTHR30093:SF2">
    <property type="entry name" value="TYPE II SECRETION SYSTEM PROTEIN H"/>
    <property type="match status" value="1"/>
</dbReference>
<dbReference type="InterPro" id="IPR045584">
    <property type="entry name" value="Pilin-like"/>
</dbReference>
<keyword evidence="1" id="KW-0812">Transmembrane</keyword>
<gene>
    <name evidence="3" type="ORF">DTL42_12645</name>
</gene>
<evidence type="ECO:0000256" key="1">
    <source>
        <dbReference type="SAM" id="Phobius"/>
    </source>
</evidence>
<dbReference type="Gene3D" id="3.30.700.10">
    <property type="entry name" value="Glycoprotein, Type 4 Pilin"/>
    <property type="match status" value="1"/>
</dbReference>
<dbReference type="NCBIfam" id="TIGR04294">
    <property type="entry name" value="pre_pil_HX9DG"/>
    <property type="match status" value="1"/>
</dbReference>
<proteinExistence type="predicted"/>
<dbReference type="EMBL" id="QPEX01000024">
    <property type="protein sequence ID" value="RCS49372.1"/>
    <property type="molecule type" value="Genomic_DNA"/>
</dbReference>
<evidence type="ECO:0000313" key="3">
    <source>
        <dbReference type="EMBL" id="RCS49372.1"/>
    </source>
</evidence>
<dbReference type="InterPro" id="IPR012902">
    <property type="entry name" value="N_methyl_site"/>
</dbReference>
<dbReference type="PROSITE" id="PS00409">
    <property type="entry name" value="PROKAR_NTER_METHYL"/>
    <property type="match status" value="1"/>
</dbReference>
<keyword evidence="1" id="KW-1133">Transmembrane helix</keyword>
<dbReference type="NCBIfam" id="TIGR02532">
    <property type="entry name" value="IV_pilin_GFxxxE"/>
    <property type="match status" value="1"/>
</dbReference>
<dbReference type="InterPro" id="IPR011453">
    <property type="entry name" value="DUF1559"/>
</dbReference>